<evidence type="ECO:0000313" key="2">
    <source>
        <dbReference type="WBParaSite" id="ES5_v2.g17830.t1"/>
    </source>
</evidence>
<dbReference type="Proteomes" id="UP000887579">
    <property type="component" value="Unplaced"/>
</dbReference>
<name>A0AC34FKJ7_9BILA</name>
<sequence length="315" mass="34931">MTVNMTNPWEEVPNFFYCQDEDINGLVDVVLARNLKFPDTPNKCRTLLAAFRADKQRSIQHEKCRTLLAAFRTDKQRSIQHEVSATFIATSSNLYQRFCPDLESKTSDEAEVVDEVTKAYNDLYVTAKGSVESNKNSLFPVYPPSQISVNGSTLNNNNNNGYNPLSFARGTSPEVENEGLLYHLVLNLLNNFSANVSESTRSSAYLSDTYSLTSILKAATTVKEPGITGGEMTSANDASGTNLSETIAPKKKSVTYADQMTNISTSVKSLYRPVSNFSSSYKSRFTGDAGLEKLRKREEENAAMLRKQEEEDAAN</sequence>
<evidence type="ECO:0000313" key="1">
    <source>
        <dbReference type="Proteomes" id="UP000887579"/>
    </source>
</evidence>
<protein>
    <submittedName>
        <fullName evidence="2">Uncharacterized protein</fullName>
    </submittedName>
</protein>
<accession>A0AC34FKJ7</accession>
<proteinExistence type="predicted"/>
<organism evidence="1 2">
    <name type="scientific">Panagrolaimus sp. ES5</name>
    <dbReference type="NCBI Taxonomy" id="591445"/>
    <lineage>
        <taxon>Eukaryota</taxon>
        <taxon>Metazoa</taxon>
        <taxon>Ecdysozoa</taxon>
        <taxon>Nematoda</taxon>
        <taxon>Chromadorea</taxon>
        <taxon>Rhabditida</taxon>
        <taxon>Tylenchina</taxon>
        <taxon>Panagrolaimomorpha</taxon>
        <taxon>Panagrolaimoidea</taxon>
        <taxon>Panagrolaimidae</taxon>
        <taxon>Panagrolaimus</taxon>
    </lineage>
</organism>
<dbReference type="WBParaSite" id="ES5_v2.g17830.t1">
    <property type="protein sequence ID" value="ES5_v2.g17830.t1"/>
    <property type="gene ID" value="ES5_v2.g17830"/>
</dbReference>
<reference evidence="2" key="1">
    <citation type="submission" date="2022-11" db="UniProtKB">
        <authorList>
            <consortium name="WormBaseParasite"/>
        </authorList>
    </citation>
    <scope>IDENTIFICATION</scope>
</reference>